<accession>A0ABY7HBC0</accession>
<evidence type="ECO:0000313" key="2">
    <source>
        <dbReference type="Proteomes" id="UP001164459"/>
    </source>
</evidence>
<name>A0ABY7HBC0_9BACT</name>
<reference evidence="1" key="1">
    <citation type="submission" date="2022-11" db="EMBL/GenBank/DDBJ databases">
        <title>Minimal conservation of predation-associated metabolite biosynthetic gene clusters underscores biosynthetic potential of Myxococcota including descriptions for ten novel species: Archangium lansinium sp. nov., Myxococcus landrumus sp. nov., Nannocystis bai.</title>
        <authorList>
            <person name="Ahearne A."/>
            <person name="Stevens C."/>
            <person name="Dowd S."/>
        </authorList>
    </citation>
    <scope>NUCLEOTIDE SEQUENCE</scope>
    <source>
        <strain evidence="1">Fl3</strain>
    </source>
</reference>
<dbReference type="RefSeq" id="WP_269038934.1">
    <property type="nucleotide sequence ID" value="NZ_CP114040.1"/>
</dbReference>
<sequence>MTIPQAIEASGLAVFTLPLILVAACAYPLAEADDQKYVRPARATMAEVLADPLLEKVMAAIPASAVDHAEDPPGLADDAGEAVLQRLRSTSPEFAVTCRRSANRKTWAWEGKESTEGEPRSVPLRCAWFEDQSIPEWSGTLAHELAHHAGYSHEGNRRSGNECTVPHLVADALIYVATLRSTGRATLTEDACPALKTGSAAVR</sequence>
<organism evidence="1 2">
    <name type="scientific">Nannocystis punicea</name>
    <dbReference type="NCBI Taxonomy" id="2995304"/>
    <lineage>
        <taxon>Bacteria</taxon>
        <taxon>Pseudomonadati</taxon>
        <taxon>Myxococcota</taxon>
        <taxon>Polyangia</taxon>
        <taxon>Nannocystales</taxon>
        <taxon>Nannocystaceae</taxon>
        <taxon>Nannocystis</taxon>
    </lineage>
</organism>
<gene>
    <name evidence="1" type="ORF">O0S08_10465</name>
</gene>
<dbReference type="Proteomes" id="UP001164459">
    <property type="component" value="Chromosome"/>
</dbReference>
<evidence type="ECO:0000313" key="1">
    <source>
        <dbReference type="EMBL" id="WAS96570.1"/>
    </source>
</evidence>
<proteinExistence type="predicted"/>
<dbReference type="EMBL" id="CP114040">
    <property type="protein sequence ID" value="WAS96570.1"/>
    <property type="molecule type" value="Genomic_DNA"/>
</dbReference>
<protein>
    <submittedName>
        <fullName evidence="1">Uncharacterized protein</fullName>
    </submittedName>
</protein>
<keyword evidence="2" id="KW-1185">Reference proteome</keyword>